<evidence type="ECO:0000256" key="1">
    <source>
        <dbReference type="SAM" id="Phobius"/>
    </source>
</evidence>
<evidence type="ECO:0008006" key="4">
    <source>
        <dbReference type="Google" id="ProtNLM"/>
    </source>
</evidence>
<dbReference type="Proteomes" id="UP001596011">
    <property type="component" value="Unassembled WGS sequence"/>
</dbReference>
<keyword evidence="1" id="KW-0472">Membrane</keyword>
<keyword evidence="1" id="KW-0812">Transmembrane</keyword>
<protein>
    <recommendedName>
        <fullName evidence="4">Transmembrane transport protein</fullName>
    </recommendedName>
</protein>
<dbReference type="RefSeq" id="WP_377135028.1">
    <property type="nucleotide sequence ID" value="NZ_JBHSFI010000003.1"/>
</dbReference>
<dbReference type="EMBL" id="JBHSFI010000003">
    <property type="protein sequence ID" value="MFC4628693.1"/>
    <property type="molecule type" value="Genomic_DNA"/>
</dbReference>
<evidence type="ECO:0000313" key="3">
    <source>
        <dbReference type="Proteomes" id="UP001596011"/>
    </source>
</evidence>
<feature type="transmembrane region" description="Helical" evidence="1">
    <location>
        <begin position="29"/>
        <end position="48"/>
    </location>
</feature>
<sequence>MTNEESRASAPEVIAGLGGALSKGARVRAVATLVVGVAGAVFVAALWWTEPGPLPVLTQLAFGLLTLVCLAWAAYGTWLLRSRVPLFATDRVVAAWIGLTASVLVGGLLIGTVAQRGTATGTWGVIATVAVLVAVSAVLVVRAHARRAALLRRERALSGDDPSPGAPR</sequence>
<keyword evidence="3" id="KW-1185">Reference proteome</keyword>
<gene>
    <name evidence="2" type="ORF">ACFO6V_10640</name>
</gene>
<accession>A0ABV9HFF9</accession>
<feature type="transmembrane region" description="Helical" evidence="1">
    <location>
        <begin position="92"/>
        <end position="111"/>
    </location>
</feature>
<feature type="transmembrane region" description="Helical" evidence="1">
    <location>
        <begin position="123"/>
        <end position="145"/>
    </location>
</feature>
<reference evidence="3" key="1">
    <citation type="journal article" date="2019" name="Int. J. Syst. Evol. Microbiol.">
        <title>The Global Catalogue of Microorganisms (GCM) 10K type strain sequencing project: providing services to taxonomists for standard genome sequencing and annotation.</title>
        <authorList>
            <consortium name="The Broad Institute Genomics Platform"/>
            <consortium name="The Broad Institute Genome Sequencing Center for Infectious Disease"/>
            <person name="Wu L."/>
            <person name="Ma J."/>
        </authorList>
    </citation>
    <scope>NUCLEOTIDE SEQUENCE [LARGE SCALE GENOMIC DNA]</scope>
    <source>
        <strain evidence="3">CCUG 42722</strain>
    </source>
</reference>
<comment type="caution">
    <text evidence="2">The sequence shown here is derived from an EMBL/GenBank/DDBJ whole genome shotgun (WGS) entry which is preliminary data.</text>
</comment>
<name>A0ABV9HFF9_9MICO</name>
<keyword evidence="1" id="KW-1133">Transmembrane helix</keyword>
<feature type="transmembrane region" description="Helical" evidence="1">
    <location>
        <begin position="60"/>
        <end position="80"/>
    </location>
</feature>
<evidence type="ECO:0000313" key="2">
    <source>
        <dbReference type="EMBL" id="MFC4628693.1"/>
    </source>
</evidence>
<proteinExistence type="predicted"/>
<organism evidence="2 3">
    <name type="scientific">Promicromonospora alba</name>
    <dbReference type="NCBI Taxonomy" id="1616110"/>
    <lineage>
        <taxon>Bacteria</taxon>
        <taxon>Bacillati</taxon>
        <taxon>Actinomycetota</taxon>
        <taxon>Actinomycetes</taxon>
        <taxon>Micrococcales</taxon>
        <taxon>Promicromonosporaceae</taxon>
        <taxon>Promicromonospora</taxon>
    </lineage>
</organism>